<keyword evidence="6" id="KW-1185">Reference proteome</keyword>
<dbReference type="Gene3D" id="3.40.50.720">
    <property type="entry name" value="NAD(P)-binding Rossmann-like Domain"/>
    <property type="match status" value="1"/>
</dbReference>
<accession>A0ABS5PB56</accession>
<dbReference type="PRINTS" id="PR00080">
    <property type="entry name" value="SDRFAMILY"/>
</dbReference>
<evidence type="ECO:0000313" key="6">
    <source>
        <dbReference type="Proteomes" id="UP000722625"/>
    </source>
</evidence>
<gene>
    <name evidence="5" type="ORF">KHA90_10855</name>
</gene>
<protein>
    <submittedName>
        <fullName evidence="5">SDR family NAD(P)-dependent oxidoreductase</fullName>
    </submittedName>
</protein>
<proteinExistence type="inferred from homology"/>
<dbReference type="PANTHER" id="PTHR43490">
    <property type="entry name" value="(+)-NEOMENTHOL DEHYDROGENASE"/>
    <property type="match status" value="1"/>
</dbReference>
<sequence length="261" mass="28634">MNTKKEEYSKGNENEVPKSALITGANKGIGFETARQLLQKGFYVYIGTRHLKNGLVAVEKLKSEGLNNAQAIQLDVTDDNSVKTAREEIGRKTQVLDVLINNAGINGGAPYTALEAGTDQFAAVFNTNVFGVARVTKNFIDLLQKSTEPRIVNVSSSVGSLSLQSDPDWQAYHYAKYAVYGSSKAAMNMYTIHLAYELRDTAFKINAVCPGYTRTDFTNHNGGEVEEAGKRIIKYALIDQNGPTGKFFSEESNPETGEISW</sequence>
<dbReference type="InterPro" id="IPR002347">
    <property type="entry name" value="SDR_fam"/>
</dbReference>
<keyword evidence="2" id="KW-0521">NADP</keyword>
<dbReference type="PROSITE" id="PS00061">
    <property type="entry name" value="ADH_SHORT"/>
    <property type="match status" value="1"/>
</dbReference>
<evidence type="ECO:0000256" key="4">
    <source>
        <dbReference type="RuleBase" id="RU000363"/>
    </source>
</evidence>
<reference evidence="5 6" key="1">
    <citation type="journal article" date="2018" name="Int. J. Syst. Evol. Microbiol.">
        <title>Flavobacterium chryseum sp. nov. and Flavobacterium psychroterrae sp. nov., novel environmental bacteria isolated from Antarctica.</title>
        <authorList>
            <person name="Kralova S."/>
            <person name="Svec P."/>
            <person name="Busse H.J."/>
            <person name="Stankova E."/>
            <person name="Vaczi P."/>
            <person name="Sedlacek I."/>
        </authorList>
    </citation>
    <scope>NUCLEOTIDE SEQUENCE [LARGE SCALE GENOMIC DNA]</scope>
    <source>
        <strain evidence="5 6">CCM 8827</strain>
    </source>
</reference>
<dbReference type="InterPro" id="IPR020904">
    <property type="entry name" value="Sc_DH/Rdtase_CS"/>
</dbReference>
<dbReference type="RefSeq" id="WP_213299171.1">
    <property type="nucleotide sequence ID" value="NZ_JAGYVZ010000009.1"/>
</dbReference>
<keyword evidence="3" id="KW-0560">Oxidoreductase</keyword>
<evidence type="ECO:0000313" key="5">
    <source>
        <dbReference type="EMBL" id="MBS7231521.1"/>
    </source>
</evidence>
<comment type="similarity">
    <text evidence="1 4">Belongs to the short-chain dehydrogenases/reductases (SDR) family.</text>
</comment>
<organism evidence="5 6">
    <name type="scientific">Flavobacterium psychroterrae</name>
    <dbReference type="NCBI Taxonomy" id="2133767"/>
    <lineage>
        <taxon>Bacteria</taxon>
        <taxon>Pseudomonadati</taxon>
        <taxon>Bacteroidota</taxon>
        <taxon>Flavobacteriia</taxon>
        <taxon>Flavobacteriales</taxon>
        <taxon>Flavobacteriaceae</taxon>
        <taxon>Flavobacterium</taxon>
    </lineage>
</organism>
<evidence type="ECO:0000256" key="2">
    <source>
        <dbReference type="ARBA" id="ARBA00022857"/>
    </source>
</evidence>
<dbReference type="Pfam" id="PF00106">
    <property type="entry name" value="adh_short"/>
    <property type="match status" value="1"/>
</dbReference>
<dbReference type="InterPro" id="IPR036291">
    <property type="entry name" value="NAD(P)-bd_dom_sf"/>
</dbReference>
<dbReference type="EMBL" id="JAGYVZ010000009">
    <property type="protein sequence ID" value="MBS7231521.1"/>
    <property type="molecule type" value="Genomic_DNA"/>
</dbReference>
<name>A0ABS5PB56_9FLAO</name>
<dbReference type="Proteomes" id="UP000722625">
    <property type="component" value="Unassembled WGS sequence"/>
</dbReference>
<dbReference type="PANTHER" id="PTHR43490:SF99">
    <property type="entry name" value="SHORT-CHAIN DEHYDROGENASE_REDUCTASE"/>
    <property type="match status" value="1"/>
</dbReference>
<evidence type="ECO:0000256" key="3">
    <source>
        <dbReference type="ARBA" id="ARBA00023002"/>
    </source>
</evidence>
<dbReference type="PRINTS" id="PR00081">
    <property type="entry name" value="GDHRDH"/>
</dbReference>
<comment type="caution">
    <text evidence="5">The sequence shown here is derived from an EMBL/GenBank/DDBJ whole genome shotgun (WGS) entry which is preliminary data.</text>
</comment>
<dbReference type="SUPFAM" id="SSF51735">
    <property type="entry name" value="NAD(P)-binding Rossmann-fold domains"/>
    <property type="match status" value="1"/>
</dbReference>
<evidence type="ECO:0000256" key="1">
    <source>
        <dbReference type="ARBA" id="ARBA00006484"/>
    </source>
</evidence>